<keyword evidence="1 4" id="KW-0418">Kinase</keyword>
<gene>
    <name evidence="4" type="primary">Pip5k1c</name>
    <name evidence="4" type="ORF">CHLAEN_R03808</name>
</gene>
<dbReference type="InterPro" id="IPR002498">
    <property type="entry name" value="PInositol-4-P-4/5-kinase_core"/>
</dbReference>
<keyword evidence="1" id="KW-0547">Nucleotide-binding</keyword>
<dbReference type="EMBL" id="VWZY01005592">
    <property type="protein sequence ID" value="NXI53677.1"/>
    <property type="molecule type" value="Genomic_DNA"/>
</dbReference>
<feature type="domain" description="PIPK" evidence="3">
    <location>
        <begin position="1"/>
        <end position="204"/>
    </location>
</feature>
<organism evidence="4 5">
    <name type="scientific">Chloroceryle aenea</name>
    <name type="common">American pygmy kingfisher</name>
    <dbReference type="NCBI Taxonomy" id="176938"/>
    <lineage>
        <taxon>Eukaryota</taxon>
        <taxon>Metazoa</taxon>
        <taxon>Chordata</taxon>
        <taxon>Craniata</taxon>
        <taxon>Vertebrata</taxon>
        <taxon>Euteleostomi</taxon>
        <taxon>Archelosauria</taxon>
        <taxon>Archosauria</taxon>
        <taxon>Dinosauria</taxon>
        <taxon>Saurischia</taxon>
        <taxon>Theropoda</taxon>
        <taxon>Coelurosauria</taxon>
        <taxon>Aves</taxon>
        <taxon>Neognathae</taxon>
        <taxon>Neoaves</taxon>
        <taxon>Telluraves</taxon>
        <taxon>Coraciimorphae</taxon>
        <taxon>Coraciiformes</taxon>
        <taxon>Cerylidae</taxon>
        <taxon>Chloroceryle</taxon>
    </lineage>
</organism>
<feature type="compositionally biased region" description="Low complexity" evidence="2">
    <location>
        <begin position="388"/>
        <end position="401"/>
    </location>
</feature>
<dbReference type="GO" id="GO:0016308">
    <property type="term" value="F:1-phosphatidylinositol-4-phosphate 5-kinase activity"/>
    <property type="evidence" value="ECO:0007669"/>
    <property type="project" value="TreeGrafter"/>
</dbReference>
<dbReference type="Gene3D" id="3.30.810.10">
    <property type="entry name" value="2-Layer Sandwich"/>
    <property type="match status" value="1"/>
</dbReference>
<sequence length="459" mass="51218">NILPRVVKMHLKFDLKGSTYKWRASKKEKEKSSPTYKDLDFIQDMPEGLMLDADTFSALVKMLQRDCLVLESFKIMDYSLLLGVHNIDQQEREQQSEGAHSTSDEKRPVGQKALYSTAMESIQGGAARGESIDTDDTMGGIPAVNGKGERLLLHVGIIDILQSYRFIKKLEHTWKALVHDGDTVSVHRPSFYAERFFKFMTNTVFRKNSSLKSSPSKKGRSALLAVKMAGPTAAFSASQLPSEKDETQYDLRAVRCWCLTYSCFSSLFSPTLRSGPAGRPDLLPCTPPSFEEATTASIATTLSSTSLSVPERSPSETSEQPRYRRRTHSSEQDGRSHEEVRVEEELQQISVELEPRCDVEIVAPEEDDKEEAASSACAIVTSTATVEVETASQASEPASQASDEDDVPFTDGRYWIYSPRQRRLRTTSLSSGIPTDERSWVYSPLHYSAQLHSVSDEES</sequence>
<dbReference type="InterPro" id="IPR027483">
    <property type="entry name" value="PInositol-4-P-4/5-kinase_C_sf"/>
</dbReference>
<comment type="caution">
    <text evidence="4">The sequence shown here is derived from an EMBL/GenBank/DDBJ whole genome shotgun (WGS) entry which is preliminary data.</text>
</comment>
<dbReference type="PROSITE" id="PS51455">
    <property type="entry name" value="PIPK"/>
    <property type="match status" value="1"/>
</dbReference>
<dbReference type="Pfam" id="PF01504">
    <property type="entry name" value="PIP5K"/>
    <property type="match status" value="1"/>
</dbReference>
<evidence type="ECO:0000313" key="5">
    <source>
        <dbReference type="Proteomes" id="UP000579406"/>
    </source>
</evidence>
<dbReference type="PANTHER" id="PTHR23086:SF26">
    <property type="entry name" value="PHOSPHATIDYLINOSITOL 4-PHOSPHATE 5-KINASE TYPE-1 GAMMA"/>
    <property type="match status" value="1"/>
</dbReference>
<feature type="region of interest" description="Disordered" evidence="2">
    <location>
        <begin position="388"/>
        <end position="411"/>
    </location>
</feature>
<keyword evidence="1" id="KW-0067">ATP-binding</keyword>
<feature type="non-terminal residue" evidence="4">
    <location>
        <position position="459"/>
    </location>
</feature>
<accession>A0A7K9TYR6</accession>
<dbReference type="OrthoDB" id="70770at2759"/>
<dbReference type="SUPFAM" id="SSF56104">
    <property type="entry name" value="SAICAR synthase-like"/>
    <property type="match status" value="1"/>
</dbReference>
<protein>
    <submittedName>
        <fullName evidence="4">PI51C kinase</fullName>
    </submittedName>
</protein>
<dbReference type="GO" id="GO:0005524">
    <property type="term" value="F:ATP binding"/>
    <property type="evidence" value="ECO:0007669"/>
    <property type="project" value="UniProtKB-UniRule"/>
</dbReference>
<dbReference type="GO" id="GO:0046854">
    <property type="term" value="P:phosphatidylinositol phosphate biosynthetic process"/>
    <property type="evidence" value="ECO:0007669"/>
    <property type="project" value="TreeGrafter"/>
</dbReference>
<evidence type="ECO:0000256" key="1">
    <source>
        <dbReference type="PROSITE-ProRule" id="PRU00781"/>
    </source>
</evidence>
<dbReference type="Proteomes" id="UP000579406">
    <property type="component" value="Unassembled WGS sequence"/>
</dbReference>
<dbReference type="InterPro" id="IPR023610">
    <property type="entry name" value="PInositol-4/5-P-5/4-kinase"/>
</dbReference>
<evidence type="ECO:0000259" key="3">
    <source>
        <dbReference type="PROSITE" id="PS51455"/>
    </source>
</evidence>
<keyword evidence="5" id="KW-1185">Reference proteome</keyword>
<proteinExistence type="predicted"/>
<dbReference type="SMART" id="SM00330">
    <property type="entry name" value="PIPKc"/>
    <property type="match status" value="1"/>
</dbReference>
<dbReference type="AlphaFoldDB" id="A0A7K9TYR6"/>
<feature type="region of interest" description="Disordered" evidence="2">
    <location>
        <begin position="301"/>
        <end position="343"/>
    </location>
</feature>
<name>A0A7K9TYR6_9AVES</name>
<evidence type="ECO:0000256" key="2">
    <source>
        <dbReference type="SAM" id="MobiDB-lite"/>
    </source>
</evidence>
<feature type="non-terminal residue" evidence="4">
    <location>
        <position position="1"/>
    </location>
</feature>
<keyword evidence="1" id="KW-0808">Transferase</keyword>
<evidence type="ECO:0000313" key="4">
    <source>
        <dbReference type="EMBL" id="NXI53677.1"/>
    </source>
</evidence>
<reference evidence="4 5" key="1">
    <citation type="submission" date="2019-09" db="EMBL/GenBank/DDBJ databases">
        <title>Bird 10,000 Genomes (B10K) Project - Family phase.</title>
        <authorList>
            <person name="Zhang G."/>
        </authorList>
    </citation>
    <scope>NUCLEOTIDE SEQUENCE [LARGE SCALE GENOMIC DNA]</scope>
    <source>
        <strain evidence="4">B10K-DU-001-61</strain>
        <tissue evidence="4">Muscle</tissue>
    </source>
</reference>
<feature type="compositionally biased region" description="Basic and acidic residues" evidence="2">
    <location>
        <begin position="328"/>
        <end position="343"/>
    </location>
</feature>
<dbReference type="PANTHER" id="PTHR23086">
    <property type="entry name" value="PHOSPHATIDYLINOSITOL-4-PHOSPHATE 5-KINASE"/>
    <property type="match status" value="1"/>
</dbReference>
<dbReference type="GO" id="GO:0005886">
    <property type="term" value="C:plasma membrane"/>
    <property type="evidence" value="ECO:0007669"/>
    <property type="project" value="TreeGrafter"/>
</dbReference>